<organism evidence="2">
    <name type="scientific">Biomphalaria glabrata</name>
    <name type="common">Bloodfluke planorb</name>
    <name type="synonym">Freshwater snail</name>
    <dbReference type="NCBI Taxonomy" id="6526"/>
    <lineage>
        <taxon>Eukaryota</taxon>
        <taxon>Metazoa</taxon>
        <taxon>Spiralia</taxon>
        <taxon>Lophotrochozoa</taxon>
        <taxon>Mollusca</taxon>
        <taxon>Gastropoda</taxon>
        <taxon>Heterobranchia</taxon>
        <taxon>Euthyneura</taxon>
        <taxon>Panpulmonata</taxon>
        <taxon>Hygrophila</taxon>
        <taxon>Lymnaeoidea</taxon>
        <taxon>Planorbidae</taxon>
        <taxon>Biomphalaria</taxon>
    </lineage>
</organism>
<dbReference type="EMBL" id="JQ764765">
    <property type="protein sequence ID" value="AFK78218.1"/>
    <property type="molecule type" value="mRNA"/>
</dbReference>
<feature type="transmembrane region" description="Helical" evidence="1">
    <location>
        <begin position="6"/>
        <end position="28"/>
    </location>
</feature>
<evidence type="ECO:0000256" key="1">
    <source>
        <dbReference type="SAM" id="Phobius"/>
    </source>
</evidence>
<proteinExistence type="evidence at transcript level"/>
<keyword evidence="1" id="KW-0472">Membrane</keyword>
<accession>I3VFR2</accession>
<protein>
    <submittedName>
        <fullName evidence="2">Uncharacterized protein</fullName>
    </submittedName>
</protein>
<keyword evidence="1" id="KW-1133">Transmembrane helix</keyword>
<name>I3VFR2_BIOGL</name>
<reference evidence="2" key="1">
    <citation type="submission" date="2012-03" db="EMBL/GenBank/DDBJ databases">
        <authorList>
            <person name="Lucini C.B."/>
            <person name="Taus C."/>
            <person name="Grabherr R."/>
            <person name="Staudacher E."/>
        </authorList>
    </citation>
    <scope>NUCLEOTIDE SEQUENCE</scope>
</reference>
<evidence type="ECO:0000313" key="2">
    <source>
        <dbReference type="EMBL" id="AFK78218.1"/>
    </source>
</evidence>
<sequence>MVSVGIEYKILLMTKLFQASTPWAILFFRLQNKRTNKNVNHLVRIGQNPNVFFIRLQLF</sequence>
<dbReference type="AlphaFoldDB" id="I3VFR2"/>
<keyword evidence="1" id="KW-0812">Transmembrane</keyword>